<feature type="repeat" description="WD" evidence="3">
    <location>
        <begin position="539"/>
        <end position="578"/>
    </location>
</feature>
<feature type="repeat" description="WD" evidence="3">
    <location>
        <begin position="454"/>
        <end position="493"/>
    </location>
</feature>
<feature type="repeat" description="WD" evidence="3">
    <location>
        <begin position="414"/>
        <end position="453"/>
    </location>
</feature>
<dbReference type="PROSITE" id="PS50082">
    <property type="entry name" value="WD_REPEATS_2"/>
    <property type="match status" value="6"/>
</dbReference>
<dbReference type="SMART" id="SM00320">
    <property type="entry name" value="WD40"/>
    <property type="match status" value="7"/>
</dbReference>
<dbReference type="PANTHER" id="PTHR22847">
    <property type="entry name" value="WD40 REPEAT PROTEIN"/>
    <property type="match status" value="1"/>
</dbReference>
<dbReference type="PROSITE" id="PS50294">
    <property type="entry name" value="WD_REPEATS_REGION"/>
    <property type="match status" value="4"/>
</dbReference>
<proteinExistence type="predicted"/>
<dbReference type="AlphaFoldDB" id="A0A504YR91"/>
<dbReference type="PRINTS" id="PR00320">
    <property type="entry name" value="GPROTEINBRPT"/>
</dbReference>
<keyword evidence="7" id="KW-1185">Reference proteome</keyword>
<gene>
    <name evidence="6" type="ORF">FGIG_04575</name>
</gene>
<keyword evidence="2" id="KW-0677">Repeat</keyword>
<feature type="repeat" description="WD" evidence="3">
    <location>
        <begin position="230"/>
        <end position="269"/>
    </location>
</feature>
<sequence>MKRLYEKSFGSLVQEKIGGVSENPSVFQSKRLQDESLFAVDTTCEPITDFPQMPKPDCEIDGQLSDFSCTEQSLLKNRFVALTAMIDQCSHLELVHLHETIKPKLKRDFFTLLPAELVFRILSYLSLKDVLHCAQVSRRWYQVTNDPLLWFQLYRKARLSNQSDVNLPNSLSVTCQENYFGGILSGTPNSTPSSMDVTSTEINWKSLYRTTLEVQCNWRNGSPWAPVILPAHHNHVITCLEVYNDWAITGSDDASICIWNLTTNQLIISLFGHLGGVWSLVVLSPAVSSANDLNNVNQIPLLVSGSCDRSARVWLLDGSHWPCITTLYGHQSTVRCVAGQGNDVLSTTECHSCRKQHEHEHPSESGQNDSASQDSGISTEAGSDLKDIRLVVTGSRDTTLRLWDAATGRCLQVFQGHLGAVRCVQFVGHVVVSGSYDCTIRLWCICTGQCLRVLHGHRNRVYTLLFDGRHIISASLDTTIRVWDAPTGRLEHTFCGHQSLTSEMAYAAAQHLLVSSNADETIRVWDVASGECVHVLAGPYKHHSAVTCVQLSRNFIISSSDDGTVKLWDRRTGAYIRDLVRLDEAGRGAVVWRIVASETRLVCAVGSRSGVETTKLIVLRFEEPITNPVTLATAHRCRPITQPVVPSTVSQLVAASSHVFLSDDSLSDSLTA</sequence>
<dbReference type="Pfam" id="PF12937">
    <property type="entry name" value="F-box-like"/>
    <property type="match status" value="1"/>
</dbReference>
<feature type="compositionally biased region" description="Polar residues" evidence="4">
    <location>
        <begin position="364"/>
        <end position="380"/>
    </location>
</feature>
<dbReference type="InterPro" id="IPR001680">
    <property type="entry name" value="WD40_rpt"/>
</dbReference>
<dbReference type="InterPro" id="IPR036322">
    <property type="entry name" value="WD40_repeat_dom_sf"/>
</dbReference>
<evidence type="ECO:0000256" key="4">
    <source>
        <dbReference type="SAM" id="MobiDB-lite"/>
    </source>
</evidence>
<dbReference type="InterPro" id="IPR015943">
    <property type="entry name" value="WD40/YVTN_repeat-like_dom_sf"/>
</dbReference>
<feature type="repeat" description="WD" evidence="3">
    <location>
        <begin position="494"/>
        <end position="535"/>
    </location>
</feature>
<name>A0A504YR91_FASGI</name>
<dbReference type="SMART" id="SM00256">
    <property type="entry name" value="FBOX"/>
    <property type="match status" value="1"/>
</dbReference>
<dbReference type="PROSITE" id="PS50181">
    <property type="entry name" value="FBOX"/>
    <property type="match status" value="1"/>
</dbReference>
<dbReference type="InterPro" id="IPR001810">
    <property type="entry name" value="F-box_dom"/>
</dbReference>
<dbReference type="Proteomes" id="UP000316759">
    <property type="component" value="Unassembled WGS sequence"/>
</dbReference>
<dbReference type="InterPro" id="IPR036047">
    <property type="entry name" value="F-box-like_dom_sf"/>
</dbReference>
<evidence type="ECO:0000256" key="2">
    <source>
        <dbReference type="ARBA" id="ARBA00022737"/>
    </source>
</evidence>
<feature type="repeat" description="WD" evidence="3">
    <location>
        <begin position="389"/>
        <end position="413"/>
    </location>
</feature>
<feature type="domain" description="F-box" evidence="5">
    <location>
        <begin position="107"/>
        <end position="153"/>
    </location>
</feature>
<dbReference type="Gene3D" id="1.20.1280.50">
    <property type="match status" value="1"/>
</dbReference>
<keyword evidence="1 3" id="KW-0853">WD repeat</keyword>
<dbReference type="EMBL" id="SUNJ01009369">
    <property type="protein sequence ID" value="TPP60497.1"/>
    <property type="molecule type" value="Genomic_DNA"/>
</dbReference>
<dbReference type="Gene3D" id="2.130.10.10">
    <property type="entry name" value="YVTN repeat-like/Quinoprotein amine dehydrogenase"/>
    <property type="match status" value="1"/>
</dbReference>
<reference evidence="6 7" key="1">
    <citation type="submission" date="2019-04" db="EMBL/GenBank/DDBJ databases">
        <title>Annotation for the trematode Fasciola gigantica.</title>
        <authorList>
            <person name="Choi Y.-J."/>
        </authorList>
    </citation>
    <scope>NUCLEOTIDE SEQUENCE [LARGE SCALE GENOMIC DNA]</scope>
    <source>
        <strain evidence="6">Uganda_cow_1</strain>
    </source>
</reference>
<dbReference type="PANTHER" id="PTHR22847:SF745">
    <property type="entry name" value="F-BOX_WD REPEAT-CONTAINING PROTEIN 7"/>
    <property type="match status" value="1"/>
</dbReference>
<dbReference type="OrthoDB" id="190105at2759"/>
<dbReference type="InterPro" id="IPR020472">
    <property type="entry name" value="WD40_PAC1"/>
</dbReference>
<evidence type="ECO:0000313" key="6">
    <source>
        <dbReference type="EMBL" id="TPP60497.1"/>
    </source>
</evidence>
<protein>
    <submittedName>
        <fullName evidence="6">F-box and WD-40 domain protein 7</fullName>
    </submittedName>
</protein>
<dbReference type="PROSITE" id="PS00678">
    <property type="entry name" value="WD_REPEATS_1"/>
    <property type="match status" value="3"/>
</dbReference>
<dbReference type="CDD" id="cd00200">
    <property type="entry name" value="WD40"/>
    <property type="match status" value="1"/>
</dbReference>
<dbReference type="STRING" id="46835.A0A504YR91"/>
<dbReference type="InterPro" id="IPR019775">
    <property type="entry name" value="WD40_repeat_CS"/>
</dbReference>
<comment type="caution">
    <text evidence="6">The sequence shown here is derived from an EMBL/GenBank/DDBJ whole genome shotgun (WGS) entry which is preliminary data.</text>
</comment>
<accession>A0A504YR91</accession>
<feature type="region of interest" description="Disordered" evidence="4">
    <location>
        <begin position="356"/>
        <end position="380"/>
    </location>
</feature>
<dbReference type="SUPFAM" id="SSF81383">
    <property type="entry name" value="F-box domain"/>
    <property type="match status" value="1"/>
</dbReference>
<dbReference type="SUPFAM" id="SSF50978">
    <property type="entry name" value="WD40 repeat-like"/>
    <property type="match status" value="1"/>
</dbReference>
<evidence type="ECO:0000256" key="1">
    <source>
        <dbReference type="ARBA" id="ARBA00022574"/>
    </source>
</evidence>
<organism evidence="6 7">
    <name type="scientific">Fasciola gigantica</name>
    <name type="common">Giant liver fluke</name>
    <dbReference type="NCBI Taxonomy" id="46835"/>
    <lineage>
        <taxon>Eukaryota</taxon>
        <taxon>Metazoa</taxon>
        <taxon>Spiralia</taxon>
        <taxon>Lophotrochozoa</taxon>
        <taxon>Platyhelminthes</taxon>
        <taxon>Trematoda</taxon>
        <taxon>Digenea</taxon>
        <taxon>Plagiorchiida</taxon>
        <taxon>Echinostomata</taxon>
        <taxon>Echinostomatoidea</taxon>
        <taxon>Fasciolidae</taxon>
        <taxon>Fasciola</taxon>
    </lineage>
</organism>
<dbReference type="Pfam" id="PF00400">
    <property type="entry name" value="WD40"/>
    <property type="match status" value="7"/>
</dbReference>
<evidence type="ECO:0000259" key="5">
    <source>
        <dbReference type="PROSITE" id="PS50181"/>
    </source>
</evidence>
<evidence type="ECO:0000256" key="3">
    <source>
        <dbReference type="PROSITE-ProRule" id="PRU00221"/>
    </source>
</evidence>
<evidence type="ECO:0000313" key="7">
    <source>
        <dbReference type="Proteomes" id="UP000316759"/>
    </source>
</evidence>